<dbReference type="AlphaFoldDB" id="A0A5J4Q7T2"/>
<sequence>MERFFSLAHLTVEQLRELYRDARKVGKLIVEYDQPGVEGTYEIPLSDEVILKNISSKNRNYLVFHEDFEGYPDMTTISFALAEHPFTTAYIDIDNTRLDWFVKKYGLTEWWQMEGSERKHYPFTRFYTLEPMKRHYLN</sequence>
<reference evidence="1" key="1">
    <citation type="submission" date="2019-03" db="EMBL/GenBank/DDBJ databases">
        <title>Single cell metagenomics reveals metabolic interactions within the superorganism composed of flagellate Streblomastix strix and complex community of Bacteroidetes bacteria on its surface.</title>
        <authorList>
            <person name="Treitli S.C."/>
            <person name="Kolisko M."/>
            <person name="Husnik F."/>
            <person name="Keeling P."/>
            <person name="Hampl V."/>
        </authorList>
    </citation>
    <scope>NUCLEOTIDE SEQUENCE</scope>
    <source>
        <strain evidence="1">STM</strain>
    </source>
</reference>
<organism evidence="1">
    <name type="scientific">termite gut metagenome</name>
    <dbReference type="NCBI Taxonomy" id="433724"/>
    <lineage>
        <taxon>unclassified sequences</taxon>
        <taxon>metagenomes</taxon>
        <taxon>organismal metagenomes</taxon>
    </lineage>
</organism>
<name>A0A5J4Q7T2_9ZZZZ</name>
<proteinExistence type="predicted"/>
<gene>
    <name evidence="1" type="ORF">EZS27_032181</name>
</gene>
<accession>A0A5J4Q7T2</accession>
<evidence type="ECO:0000313" key="1">
    <source>
        <dbReference type="EMBL" id="KAA6317707.1"/>
    </source>
</evidence>
<comment type="caution">
    <text evidence="1">The sequence shown here is derived from an EMBL/GenBank/DDBJ whole genome shotgun (WGS) entry which is preliminary data.</text>
</comment>
<dbReference type="EMBL" id="SNRY01004434">
    <property type="protein sequence ID" value="KAA6317707.1"/>
    <property type="molecule type" value="Genomic_DNA"/>
</dbReference>
<protein>
    <submittedName>
        <fullName evidence="1">Uncharacterized protein</fullName>
    </submittedName>
</protein>